<dbReference type="InterPro" id="IPR050832">
    <property type="entry name" value="Bact_Acetyltransf"/>
</dbReference>
<name>A0A1A6Y736_STEMA</name>
<dbReference type="OrthoDB" id="9797178at2"/>
<dbReference type="SUPFAM" id="SSF55729">
    <property type="entry name" value="Acyl-CoA N-acyltransferases (Nat)"/>
    <property type="match status" value="1"/>
</dbReference>
<dbReference type="InterPro" id="IPR016181">
    <property type="entry name" value="Acyl_CoA_acyltransferase"/>
</dbReference>
<evidence type="ECO:0000313" key="5">
    <source>
        <dbReference type="Proteomes" id="UP000092256"/>
    </source>
</evidence>
<feature type="domain" description="N-acetyltransferase" evidence="3">
    <location>
        <begin position="3"/>
        <end position="154"/>
    </location>
</feature>
<accession>A0A1A6Y736</accession>
<dbReference type="AlphaFoldDB" id="A0A1A6Y736"/>
<dbReference type="Pfam" id="PF13508">
    <property type="entry name" value="Acetyltransf_7"/>
    <property type="match status" value="1"/>
</dbReference>
<evidence type="ECO:0000313" key="4">
    <source>
        <dbReference type="EMBL" id="OBU70704.1"/>
    </source>
</evidence>
<protein>
    <submittedName>
        <fullName evidence="4">GCN5 family acetyltransferase</fullName>
    </submittedName>
</protein>
<comment type="caution">
    <text evidence="4">The sequence shown here is derived from an EMBL/GenBank/DDBJ whole genome shotgun (WGS) entry which is preliminary data.</text>
</comment>
<gene>
    <name evidence="4" type="ORF">A9K58_01805</name>
</gene>
<dbReference type="RefSeq" id="WP_065197695.1">
    <property type="nucleotide sequence ID" value="NZ_LYVJ01000001.1"/>
</dbReference>
<dbReference type="GO" id="GO:0016747">
    <property type="term" value="F:acyltransferase activity, transferring groups other than amino-acyl groups"/>
    <property type="evidence" value="ECO:0007669"/>
    <property type="project" value="InterPro"/>
</dbReference>
<reference evidence="4 5" key="1">
    <citation type="submission" date="2016-05" db="EMBL/GenBank/DDBJ databases">
        <title>Draft Genome Sequences of Stenotrophomonas maltophilia Strains Sm32COP, Sm41DVV, Sm46PAILV, SmF3, SmF22, SmSOFb1 and SmCVFa1, Isolated from Different Manures, in France.</title>
        <authorList>
            <person name="Nazaret S."/>
            <person name="Bodilis J."/>
        </authorList>
    </citation>
    <scope>NUCLEOTIDE SEQUENCE [LARGE SCALE GENOMIC DNA]</scope>
    <source>
        <strain evidence="4 5">Sm46PAILV</strain>
    </source>
</reference>
<proteinExistence type="predicted"/>
<dbReference type="CDD" id="cd04301">
    <property type="entry name" value="NAT_SF"/>
    <property type="match status" value="1"/>
</dbReference>
<evidence type="ECO:0000256" key="2">
    <source>
        <dbReference type="ARBA" id="ARBA00023315"/>
    </source>
</evidence>
<dbReference type="PROSITE" id="PS51186">
    <property type="entry name" value="GNAT"/>
    <property type="match status" value="1"/>
</dbReference>
<evidence type="ECO:0000256" key="1">
    <source>
        <dbReference type="ARBA" id="ARBA00022679"/>
    </source>
</evidence>
<sequence>MNSIIRAETPADIAGIHALTVAAFATAGHSSRTEQFIVDALRARGELQVSLVAEDDGLLLGHVAVSPVAISDGSTGWYGLGPISVRPAWQGQGIGAALVRAALETLQQRGASGCVLLGEPTYYARFGFRAEPDLVLPGVPPEYFQALCLRPPMARGEVRYSEAFEANAPPAD</sequence>
<dbReference type="EMBL" id="LYVJ01000001">
    <property type="protein sequence ID" value="OBU70704.1"/>
    <property type="molecule type" value="Genomic_DNA"/>
</dbReference>
<keyword evidence="2" id="KW-0012">Acyltransferase</keyword>
<dbReference type="Gene3D" id="3.40.630.30">
    <property type="match status" value="1"/>
</dbReference>
<organism evidence="4 5">
    <name type="scientific">Stenotrophomonas maltophilia</name>
    <name type="common">Pseudomonas maltophilia</name>
    <name type="synonym">Xanthomonas maltophilia</name>
    <dbReference type="NCBI Taxonomy" id="40324"/>
    <lineage>
        <taxon>Bacteria</taxon>
        <taxon>Pseudomonadati</taxon>
        <taxon>Pseudomonadota</taxon>
        <taxon>Gammaproteobacteria</taxon>
        <taxon>Lysobacterales</taxon>
        <taxon>Lysobacteraceae</taxon>
        <taxon>Stenotrophomonas</taxon>
        <taxon>Stenotrophomonas maltophilia group</taxon>
    </lineage>
</organism>
<dbReference type="InterPro" id="IPR000182">
    <property type="entry name" value="GNAT_dom"/>
</dbReference>
<dbReference type="Proteomes" id="UP000092256">
    <property type="component" value="Unassembled WGS sequence"/>
</dbReference>
<dbReference type="PANTHER" id="PTHR43877:SF1">
    <property type="entry name" value="ACETYLTRANSFERASE"/>
    <property type="match status" value="1"/>
</dbReference>
<dbReference type="PANTHER" id="PTHR43877">
    <property type="entry name" value="AMINOALKYLPHOSPHONATE N-ACETYLTRANSFERASE-RELATED-RELATED"/>
    <property type="match status" value="1"/>
</dbReference>
<keyword evidence="1 4" id="KW-0808">Transferase</keyword>
<evidence type="ECO:0000259" key="3">
    <source>
        <dbReference type="PROSITE" id="PS51186"/>
    </source>
</evidence>